<evidence type="ECO:0000256" key="3">
    <source>
        <dbReference type="ARBA" id="ARBA00022664"/>
    </source>
</evidence>
<dbReference type="InterPro" id="IPR044642">
    <property type="entry name" value="PTHR15588"/>
</dbReference>
<dbReference type="GO" id="GO:0005688">
    <property type="term" value="C:U6 snRNP"/>
    <property type="evidence" value="ECO:0007669"/>
    <property type="project" value="UniProtKB-UniRule"/>
</dbReference>
<reference evidence="11" key="2">
    <citation type="submission" date="2023-06" db="EMBL/GenBank/DDBJ databases">
        <authorList>
            <consortium name="Lawrence Berkeley National Laboratory"/>
            <person name="Haridas S."/>
            <person name="Hensen N."/>
            <person name="Bonometti L."/>
            <person name="Westerberg I."/>
            <person name="Brannstrom I.O."/>
            <person name="Guillou S."/>
            <person name="Cros-Aarteil S."/>
            <person name="Calhoun S."/>
            <person name="Kuo A."/>
            <person name="Mondo S."/>
            <person name="Pangilinan J."/>
            <person name="Riley R."/>
            <person name="LaButti K."/>
            <person name="Andreopoulos B."/>
            <person name="Lipzen A."/>
            <person name="Chen C."/>
            <person name="Yanf M."/>
            <person name="Daum C."/>
            <person name="Ng V."/>
            <person name="Clum A."/>
            <person name="Steindorff A."/>
            <person name="Ohm R."/>
            <person name="Martin F."/>
            <person name="Silar P."/>
            <person name="Natvig D."/>
            <person name="Lalanne C."/>
            <person name="Gautier V."/>
            <person name="Ament-velasquez S.L."/>
            <person name="Kruys A."/>
            <person name="Hutchinson M.I."/>
            <person name="Powell A.J."/>
            <person name="Barry K."/>
            <person name="Miller A.N."/>
            <person name="Grigoriev I.V."/>
            <person name="Debuchy R."/>
            <person name="Gladieux P."/>
            <person name="Thoren M.H."/>
            <person name="Johannesson H."/>
        </authorList>
    </citation>
    <scope>NUCLEOTIDE SEQUENCE</scope>
    <source>
        <strain evidence="11">CBS 232.78</strain>
    </source>
</reference>
<dbReference type="PANTHER" id="PTHR15588:SF9">
    <property type="entry name" value="U6 SNRNA-ASSOCIATED SM-LIKE PROTEIN LSM8"/>
    <property type="match status" value="1"/>
</dbReference>
<evidence type="ECO:0000256" key="1">
    <source>
        <dbReference type="ARBA" id="ARBA00004123"/>
    </source>
</evidence>
<dbReference type="SMART" id="SM00651">
    <property type="entry name" value="Sm"/>
    <property type="match status" value="1"/>
</dbReference>
<accession>A0AAE0P7K0</accession>
<dbReference type="SUPFAM" id="SSF50182">
    <property type="entry name" value="Sm-like ribonucleoproteins"/>
    <property type="match status" value="1"/>
</dbReference>
<keyword evidence="7 9" id="KW-0539">Nucleus</keyword>
<evidence type="ECO:0000313" key="12">
    <source>
        <dbReference type="Proteomes" id="UP001285441"/>
    </source>
</evidence>
<comment type="subunit">
    <text evidence="9">LSm subunits form a heteromer with a doughnut shape.</text>
</comment>
<evidence type="ECO:0000256" key="4">
    <source>
        <dbReference type="ARBA" id="ARBA00022728"/>
    </source>
</evidence>
<comment type="function">
    <text evidence="9">Plays role in pre-mRNA splicing as component of the U4/U6-U5 tri-snRNP complex that is involved in spliceosome assembly, and as component of the precatalytic spliceosome (spliceosome B complex). The heptameric LSM2-8 complex binds specifically to the 3'-terminal U-tract of U6 snRNA.</text>
</comment>
<dbReference type="GO" id="GO:0000398">
    <property type="term" value="P:mRNA splicing, via spliceosome"/>
    <property type="evidence" value="ECO:0007669"/>
    <property type="project" value="UniProtKB-UniRule"/>
</dbReference>
<dbReference type="Gene3D" id="2.30.30.100">
    <property type="match status" value="1"/>
</dbReference>
<dbReference type="GO" id="GO:0071011">
    <property type="term" value="C:precatalytic spliceosome"/>
    <property type="evidence" value="ECO:0007669"/>
    <property type="project" value="TreeGrafter"/>
</dbReference>
<dbReference type="Pfam" id="PF01423">
    <property type="entry name" value="LSM"/>
    <property type="match status" value="1"/>
</dbReference>
<dbReference type="InterPro" id="IPR034103">
    <property type="entry name" value="Lsm8"/>
</dbReference>
<evidence type="ECO:0000256" key="5">
    <source>
        <dbReference type="ARBA" id="ARBA00022884"/>
    </source>
</evidence>
<gene>
    <name evidence="9" type="primary">LSM8</name>
    <name evidence="11" type="ORF">B0H63DRAFT_57832</name>
</gene>
<keyword evidence="6 9" id="KW-0508">mRNA splicing</keyword>
<dbReference type="AlphaFoldDB" id="A0AAE0P7K0"/>
<dbReference type="EMBL" id="JAULSW010000001">
    <property type="protein sequence ID" value="KAK3394784.1"/>
    <property type="molecule type" value="Genomic_DNA"/>
</dbReference>
<keyword evidence="5 9" id="KW-0694">RNA-binding</keyword>
<reference evidence="11" key="1">
    <citation type="journal article" date="2023" name="Mol. Phylogenet. Evol.">
        <title>Genome-scale phylogeny and comparative genomics of the fungal order Sordariales.</title>
        <authorList>
            <person name="Hensen N."/>
            <person name="Bonometti L."/>
            <person name="Westerberg I."/>
            <person name="Brannstrom I.O."/>
            <person name="Guillou S."/>
            <person name="Cros-Aarteil S."/>
            <person name="Calhoun S."/>
            <person name="Haridas S."/>
            <person name="Kuo A."/>
            <person name="Mondo S."/>
            <person name="Pangilinan J."/>
            <person name="Riley R."/>
            <person name="LaButti K."/>
            <person name="Andreopoulos B."/>
            <person name="Lipzen A."/>
            <person name="Chen C."/>
            <person name="Yan M."/>
            <person name="Daum C."/>
            <person name="Ng V."/>
            <person name="Clum A."/>
            <person name="Steindorff A."/>
            <person name="Ohm R.A."/>
            <person name="Martin F."/>
            <person name="Silar P."/>
            <person name="Natvig D.O."/>
            <person name="Lalanne C."/>
            <person name="Gautier V."/>
            <person name="Ament-Velasquez S.L."/>
            <person name="Kruys A."/>
            <person name="Hutchinson M.I."/>
            <person name="Powell A.J."/>
            <person name="Barry K."/>
            <person name="Miller A.N."/>
            <person name="Grigoriev I.V."/>
            <person name="Debuchy R."/>
            <person name="Gladieux P."/>
            <person name="Hiltunen Thoren M."/>
            <person name="Johannesson H."/>
        </authorList>
    </citation>
    <scope>NUCLEOTIDE SEQUENCE</scope>
    <source>
        <strain evidence="11">CBS 232.78</strain>
    </source>
</reference>
<name>A0AAE0P7K0_9PEZI</name>
<dbReference type="PROSITE" id="PS52002">
    <property type="entry name" value="SM"/>
    <property type="match status" value="1"/>
</dbReference>
<proteinExistence type="inferred from homology"/>
<evidence type="ECO:0000256" key="6">
    <source>
        <dbReference type="ARBA" id="ARBA00023187"/>
    </source>
</evidence>
<comment type="subcellular location">
    <subcellularLocation>
        <location evidence="1 9">Nucleus</location>
    </subcellularLocation>
</comment>
<dbReference type="InterPro" id="IPR010920">
    <property type="entry name" value="LSM_dom_sf"/>
</dbReference>
<dbReference type="InterPro" id="IPR001163">
    <property type="entry name" value="Sm_dom_euk/arc"/>
</dbReference>
<dbReference type="InterPro" id="IPR047575">
    <property type="entry name" value="Sm"/>
</dbReference>
<dbReference type="FunFam" id="2.30.30.100:FF:000027">
    <property type="entry name" value="U6 snRNA-associated Sm-like protein LSm8"/>
    <property type="match status" value="1"/>
</dbReference>
<keyword evidence="12" id="KW-1185">Reference proteome</keyword>
<dbReference type="PANTHER" id="PTHR15588">
    <property type="entry name" value="LSM1"/>
    <property type="match status" value="1"/>
</dbReference>
<comment type="similarity">
    <text evidence="2 9">Belongs to the snRNP Sm proteins family.</text>
</comment>
<keyword evidence="3 9" id="KW-0507">mRNA processing</keyword>
<comment type="caution">
    <text evidence="11">The sequence shown here is derived from an EMBL/GenBank/DDBJ whole genome shotgun (WGS) entry which is preliminary data.</text>
</comment>
<dbReference type="CDD" id="cd01727">
    <property type="entry name" value="LSm8"/>
    <property type="match status" value="1"/>
</dbReference>
<sequence length="98" mass="10767">MSLNHYVDKRVCIITTTGRTIVGTLVGYDNQTNLILNDTVERQIASPDDDFPSSEIPMGVYLIRGDDVCLVGLVDEALDKSINWEEVKGAKIGSTKHS</sequence>
<dbReference type="GO" id="GO:0003729">
    <property type="term" value="F:mRNA binding"/>
    <property type="evidence" value="ECO:0007669"/>
    <property type="project" value="TreeGrafter"/>
</dbReference>
<feature type="domain" description="Sm" evidence="10">
    <location>
        <begin position="1"/>
        <end position="77"/>
    </location>
</feature>
<evidence type="ECO:0000256" key="2">
    <source>
        <dbReference type="ARBA" id="ARBA00006850"/>
    </source>
</evidence>
<evidence type="ECO:0000313" key="11">
    <source>
        <dbReference type="EMBL" id="KAK3394784.1"/>
    </source>
</evidence>
<dbReference type="Proteomes" id="UP001285441">
    <property type="component" value="Unassembled WGS sequence"/>
</dbReference>
<keyword evidence="4 9" id="KW-0747">Spliceosome</keyword>
<dbReference type="GO" id="GO:0046540">
    <property type="term" value="C:U4/U6 x U5 tri-snRNP complex"/>
    <property type="evidence" value="ECO:0007669"/>
    <property type="project" value="UniProtKB-UniRule"/>
</dbReference>
<evidence type="ECO:0000256" key="8">
    <source>
        <dbReference type="ARBA" id="ARBA00023274"/>
    </source>
</evidence>
<evidence type="ECO:0000259" key="10">
    <source>
        <dbReference type="PROSITE" id="PS52002"/>
    </source>
</evidence>
<protein>
    <recommendedName>
        <fullName evidence="9">LSM2-LSM8 complex subunit LSM8</fullName>
    </recommendedName>
</protein>
<evidence type="ECO:0000256" key="9">
    <source>
        <dbReference type="RuleBase" id="RU365048"/>
    </source>
</evidence>
<organism evidence="11 12">
    <name type="scientific">Podospora didyma</name>
    <dbReference type="NCBI Taxonomy" id="330526"/>
    <lineage>
        <taxon>Eukaryota</taxon>
        <taxon>Fungi</taxon>
        <taxon>Dikarya</taxon>
        <taxon>Ascomycota</taxon>
        <taxon>Pezizomycotina</taxon>
        <taxon>Sordariomycetes</taxon>
        <taxon>Sordariomycetidae</taxon>
        <taxon>Sordariales</taxon>
        <taxon>Podosporaceae</taxon>
        <taxon>Podospora</taxon>
    </lineage>
</organism>
<keyword evidence="8 9" id="KW-0687">Ribonucleoprotein</keyword>
<evidence type="ECO:0000256" key="7">
    <source>
        <dbReference type="ARBA" id="ARBA00023242"/>
    </source>
</evidence>